<comment type="pathway">
    <text evidence="7">Cofactor biosynthesis; adenosylcobalamin biosynthesis; cob(II)yrinate a,c-diamide from sirohydrochlorin (anaerobic route): step 10/10.</text>
</comment>
<feature type="domain" description="CobQ/CobB/MinD/ParA nucleotide binding" evidence="8">
    <location>
        <begin position="6"/>
        <end position="191"/>
    </location>
</feature>
<evidence type="ECO:0000256" key="4">
    <source>
        <dbReference type="ARBA" id="ARBA00022840"/>
    </source>
</evidence>
<dbReference type="CDD" id="cd05388">
    <property type="entry name" value="CobB_N"/>
    <property type="match status" value="1"/>
</dbReference>
<keyword evidence="2 7" id="KW-0436">Ligase</keyword>
<dbReference type="Gene3D" id="3.40.50.880">
    <property type="match status" value="1"/>
</dbReference>
<dbReference type="InterPro" id="IPR027417">
    <property type="entry name" value="P-loop_NTPase"/>
</dbReference>
<evidence type="ECO:0000259" key="9">
    <source>
        <dbReference type="Pfam" id="PF07685"/>
    </source>
</evidence>
<evidence type="ECO:0000256" key="7">
    <source>
        <dbReference type="HAMAP-Rule" id="MF_00027"/>
    </source>
</evidence>
<dbReference type="NCBIfam" id="TIGR00379">
    <property type="entry name" value="cobB"/>
    <property type="match status" value="1"/>
</dbReference>
<dbReference type="SUPFAM" id="SSF52540">
    <property type="entry name" value="P-loop containing nucleoside triphosphate hydrolases"/>
    <property type="match status" value="1"/>
</dbReference>
<keyword evidence="6 7" id="KW-0315">Glutamine amidotransferase</keyword>
<comment type="miscellaneous">
    <text evidence="7">The a and c carboxylates of cobyrinate are activated for nucleophilic attack via formation of a phosphorylated intermediate by ATP. CbiA catalyzes first the amidation of the c-carboxylate, and then that of the a-carboxylate.</text>
</comment>
<comment type="catalytic activity">
    <reaction evidence="7">
        <text>cob(II)yrinate + 2 L-glutamine + 2 ATP + 2 H2O = cob(II)yrinate a,c diamide + 2 L-glutamate + 2 ADP + 2 phosphate + 2 H(+)</text>
        <dbReference type="Rhea" id="RHEA:26289"/>
        <dbReference type="ChEBI" id="CHEBI:15377"/>
        <dbReference type="ChEBI" id="CHEBI:15378"/>
        <dbReference type="ChEBI" id="CHEBI:29985"/>
        <dbReference type="ChEBI" id="CHEBI:30616"/>
        <dbReference type="ChEBI" id="CHEBI:43474"/>
        <dbReference type="ChEBI" id="CHEBI:58359"/>
        <dbReference type="ChEBI" id="CHEBI:58537"/>
        <dbReference type="ChEBI" id="CHEBI:58894"/>
        <dbReference type="ChEBI" id="CHEBI:456216"/>
        <dbReference type="EC" id="6.3.5.11"/>
    </reaction>
</comment>
<comment type="caution">
    <text evidence="10">The sequence shown here is derived from an EMBL/GenBank/DDBJ whole genome shotgun (WGS) entry which is preliminary data.</text>
</comment>
<feature type="domain" description="CobB/CobQ-like glutamine amidotransferase" evidence="9">
    <location>
        <begin position="251"/>
        <end position="439"/>
    </location>
</feature>
<dbReference type="EC" id="6.3.5.11" evidence="7"/>
<evidence type="ECO:0000313" key="10">
    <source>
        <dbReference type="EMBL" id="TDX52990.1"/>
    </source>
</evidence>
<dbReference type="NCBIfam" id="NF002204">
    <property type="entry name" value="PRK01077.1"/>
    <property type="match status" value="1"/>
</dbReference>
<dbReference type="Pfam" id="PF01656">
    <property type="entry name" value="CbiA"/>
    <property type="match status" value="1"/>
</dbReference>
<protein>
    <recommendedName>
        <fullName evidence="7">Cobyrinate a,c-diamide synthase</fullName>
        <ecNumber evidence="7">6.3.5.11</ecNumber>
    </recommendedName>
    <alternativeName>
        <fullName evidence="7">Cobyrinic acid a,c-diamide synthetase</fullName>
    </alternativeName>
</protein>
<dbReference type="GO" id="GO:0042242">
    <property type="term" value="F:cobyrinic acid a,c-diamide synthase activity"/>
    <property type="evidence" value="ECO:0007669"/>
    <property type="project" value="UniProtKB-UniRule"/>
</dbReference>
<sequence>MYPRLLIAGTASGVGKTTLTMGLMGALKKRGYNVQPYKVGPDYIDPGFHKLVTGNSSRNLDSYLLGEEGVQECFLHAAKGADISLIEGVMGLFDGKKGRNDQGSTAHIAKILKAPVILIMDVAKMARSAVAMAYGYMNFDPKLHVAGVILNNVGSKGHYQMIQERIEEELGLKVLGYLPRQKNLELTERHLGLVPITESKELAVFVNRLTDLIEDYIDLDSLVALAEGTPKLEFKEERIFIQSQEYDLTLGIAYDEAFNFYYQDNLDILENLGVKLKYFSPLKDHKLPEVNGLYIGGGFPESFLEQLAENNRIKEDIYRKVKAGLPTYAECGGLMYLAEEIRGFNSNCYSMVGVVPAKIEMMDSLQAMGYVKAKAVNDNLLLKEDETVKGHEFHYSKLIDLKEFNSAYQLYGGKGTKWRYEGFANKNLLASYVHLHFGSNLEIVKRFLEIIKTISKEMRI</sequence>
<dbReference type="Proteomes" id="UP000295832">
    <property type="component" value="Unassembled WGS sequence"/>
</dbReference>
<keyword evidence="5 7" id="KW-0460">Magnesium</keyword>
<dbReference type="UniPathway" id="UPA00148">
    <property type="reaction ID" value="UER00231"/>
</dbReference>
<dbReference type="EMBL" id="SOEG01000004">
    <property type="protein sequence ID" value="TDX52990.1"/>
    <property type="molecule type" value="Genomic_DNA"/>
</dbReference>
<gene>
    <name evidence="7" type="primary">cbiA</name>
    <name evidence="10" type="ORF">C7959_104118</name>
</gene>
<reference evidence="10 11" key="1">
    <citation type="submission" date="2019-03" db="EMBL/GenBank/DDBJ databases">
        <title>Subsurface microbial communities from deep shales in Ohio and West Virginia, USA.</title>
        <authorList>
            <person name="Wrighton K."/>
        </authorList>
    </citation>
    <scope>NUCLEOTIDE SEQUENCE [LARGE SCALE GENOMIC DNA]</scope>
    <source>
        <strain evidence="10 11">MSL 6dP</strain>
    </source>
</reference>
<dbReference type="InterPro" id="IPR029062">
    <property type="entry name" value="Class_I_gatase-like"/>
</dbReference>
<keyword evidence="7" id="KW-0169">Cobalamin biosynthesis</keyword>
<dbReference type="Gene3D" id="3.40.50.300">
    <property type="entry name" value="P-loop containing nucleotide triphosphate hydrolases"/>
    <property type="match status" value="2"/>
</dbReference>
<dbReference type="RefSeq" id="WP_134115245.1">
    <property type="nucleotide sequence ID" value="NZ_SOEG01000004.1"/>
</dbReference>
<accession>A0A4R8H2Z4</accession>
<dbReference type="InterPro" id="IPR002586">
    <property type="entry name" value="CobQ/CobB/MinD/ParA_Nub-bd_dom"/>
</dbReference>
<dbReference type="Pfam" id="PF07685">
    <property type="entry name" value="GATase_3"/>
    <property type="match status" value="1"/>
</dbReference>
<dbReference type="GO" id="GO:0009236">
    <property type="term" value="P:cobalamin biosynthetic process"/>
    <property type="evidence" value="ECO:0007669"/>
    <property type="project" value="UniProtKB-UniRule"/>
</dbReference>
<dbReference type="PANTHER" id="PTHR43873:SF1">
    <property type="entry name" value="COBYRINATE A,C-DIAMIDE SYNTHASE"/>
    <property type="match status" value="1"/>
</dbReference>
<comment type="cofactor">
    <cofactor evidence="1 7">
        <name>Mg(2+)</name>
        <dbReference type="ChEBI" id="CHEBI:18420"/>
    </cofactor>
</comment>
<dbReference type="InterPro" id="IPR004484">
    <property type="entry name" value="CbiA/CobB_synth"/>
</dbReference>
<dbReference type="GO" id="GO:0005524">
    <property type="term" value="F:ATP binding"/>
    <property type="evidence" value="ECO:0007669"/>
    <property type="project" value="UniProtKB-UniRule"/>
</dbReference>
<dbReference type="STRING" id="926561.GCA_000379025_00451"/>
<comment type="function">
    <text evidence="7">Catalyzes the ATP-dependent amidation of the two carboxylate groups at positions a and c of cobyrinate, using either L-glutamine or ammonia as the nitrogen source.</text>
</comment>
<keyword evidence="4 7" id="KW-0067">ATP-binding</keyword>
<feature type="site" description="Increases nucleophilicity of active site Cys" evidence="7">
    <location>
        <position position="434"/>
    </location>
</feature>
<proteinExistence type="inferred from homology"/>
<dbReference type="InterPro" id="IPR011698">
    <property type="entry name" value="GATase_3"/>
</dbReference>
<name>A0A4R8H2Z4_9FIRM</name>
<dbReference type="SUPFAM" id="SSF52317">
    <property type="entry name" value="Class I glutamine amidotransferase-like"/>
    <property type="match status" value="1"/>
</dbReference>
<comment type="similarity">
    <text evidence="7">Belongs to the CobB/CbiA family.</text>
</comment>
<dbReference type="HAMAP" id="MF_00027">
    <property type="entry name" value="CobB_CbiA"/>
    <property type="match status" value="1"/>
</dbReference>
<feature type="active site" description="Nucleophile" evidence="7">
    <location>
        <position position="331"/>
    </location>
</feature>
<keyword evidence="11" id="KW-1185">Reference proteome</keyword>
<comment type="domain">
    <text evidence="7">Comprises of two domains. The C-terminal domain contains the binding site for glutamine and catalyzes the hydrolysis of this substrate to glutamate and ammonia. The N-terminal domain is anticipated to bind ATP and cobyrinate and catalyzes the ultimate synthesis of the diamide product. The ammonia produced via the glutaminase domain is probably translocated to the adjacent domain via a molecular tunnel, where it reacts with an activated intermediate.</text>
</comment>
<evidence type="ECO:0000256" key="6">
    <source>
        <dbReference type="ARBA" id="ARBA00022962"/>
    </source>
</evidence>
<keyword evidence="3 7" id="KW-0547">Nucleotide-binding</keyword>
<organism evidence="10 11">
    <name type="scientific">Orenia marismortui</name>
    <dbReference type="NCBI Taxonomy" id="46469"/>
    <lineage>
        <taxon>Bacteria</taxon>
        <taxon>Bacillati</taxon>
        <taxon>Bacillota</taxon>
        <taxon>Clostridia</taxon>
        <taxon>Halanaerobiales</taxon>
        <taxon>Halobacteroidaceae</taxon>
        <taxon>Orenia</taxon>
    </lineage>
</organism>
<evidence type="ECO:0000313" key="11">
    <source>
        <dbReference type="Proteomes" id="UP000295832"/>
    </source>
</evidence>
<dbReference type="PROSITE" id="PS51274">
    <property type="entry name" value="GATASE_COBBQ"/>
    <property type="match status" value="1"/>
</dbReference>
<evidence type="ECO:0000256" key="3">
    <source>
        <dbReference type="ARBA" id="ARBA00022741"/>
    </source>
</evidence>
<dbReference type="AlphaFoldDB" id="A0A4R8H2Z4"/>
<evidence type="ECO:0000256" key="2">
    <source>
        <dbReference type="ARBA" id="ARBA00022598"/>
    </source>
</evidence>
<dbReference type="PANTHER" id="PTHR43873">
    <property type="entry name" value="COBYRINATE A,C-DIAMIDE SYNTHASE"/>
    <property type="match status" value="1"/>
</dbReference>
<evidence type="ECO:0000256" key="5">
    <source>
        <dbReference type="ARBA" id="ARBA00022842"/>
    </source>
</evidence>
<evidence type="ECO:0000256" key="1">
    <source>
        <dbReference type="ARBA" id="ARBA00001946"/>
    </source>
</evidence>
<evidence type="ECO:0000259" key="8">
    <source>
        <dbReference type="Pfam" id="PF01656"/>
    </source>
</evidence>
<dbReference type="CDD" id="cd03130">
    <property type="entry name" value="GATase1_CobB"/>
    <property type="match status" value="1"/>
</dbReference>